<feature type="repeat" description="PPR" evidence="3">
    <location>
        <begin position="85"/>
        <end position="119"/>
    </location>
</feature>
<organism evidence="4 5">
    <name type="scientific">Acorus calamus</name>
    <name type="common">Sweet flag</name>
    <dbReference type="NCBI Taxonomy" id="4465"/>
    <lineage>
        <taxon>Eukaryota</taxon>
        <taxon>Viridiplantae</taxon>
        <taxon>Streptophyta</taxon>
        <taxon>Embryophyta</taxon>
        <taxon>Tracheophyta</taxon>
        <taxon>Spermatophyta</taxon>
        <taxon>Magnoliopsida</taxon>
        <taxon>Liliopsida</taxon>
        <taxon>Acoraceae</taxon>
        <taxon>Acorus</taxon>
    </lineage>
</organism>
<comment type="similarity">
    <text evidence="1">Belongs to the PPR family. P subfamily.</text>
</comment>
<dbReference type="PROSITE" id="PS51375">
    <property type="entry name" value="PPR"/>
    <property type="match status" value="1"/>
</dbReference>
<name>A0AAV9E076_ACOCL</name>
<evidence type="ECO:0000313" key="4">
    <source>
        <dbReference type="EMBL" id="KAK1306586.1"/>
    </source>
</evidence>
<dbReference type="NCBIfam" id="TIGR00756">
    <property type="entry name" value="PPR"/>
    <property type="match status" value="1"/>
</dbReference>
<evidence type="ECO:0000256" key="1">
    <source>
        <dbReference type="ARBA" id="ARBA00007626"/>
    </source>
</evidence>
<dbReference type="InterPro" id="IPR011990">
    <property type="entry name" value="TPR-like_helical_dom_sf"/>
</dbReference>
<dbReference type="Pfam" id="PF13041">
    <property type="entry name" value="PPR_2"/>
    <property type="match status" value="1"/>
</dbReference>
<dbReference type="AlphaFoldDB" id="A0AAV9E076"/>
<reference evidence="4" key="1">
    <citation type="journal article" date="2023" name="Nat. Commun.">
        <title>Diploid and tetraploid genomes of Acorus and the evolution of monocots.</title>
        <authorList>
            <person name="Ma L."/>
            <person name="Liu K.W."/>
            <person name="Li Z."/>
            <person name="Hsiao Y.Y."/>
            <person name="Qi Y."/>
            <person name="Fu T."/>
            <person name="Tang G.D."/>
            <person name="Zhang D."/>
            <person name="Sun W.H."/>
            <person name="Liu D.K."/>
            <person name="Li Y."/>
            <person name="Chen G.Z."/>
            <person name="Liu X.D."/>
            <person name="Liao X.Y."/>
            <person name="Jiang Y.T."/>
            <person name="Yu X."/>
            <person name="Hao Y."/>
            <person name="Huang J."/>
            <person name="Zhao X.W."/>
            <person name="Ke S."/>
            <person name="Chen Y.Y."/>
            <person name="Wu W.L."/>
            <person name="Hsu J.L."/>
            <person name="Lin Y.F."/>
            <person name="Huang M.D."/>
            <person name="Li C.Y."/>
            <person name="Huang L."/>
            <person name="Wang Z.W."/>
            <person name="Zhao X."/>
            <person name="Zhong W.Y."/>
            <person name="Peng D.H."/>
            <person name="Ahmad S."/>
            <person name="Lan S."/>
            <person name="Zhang J.S."/>
            <person name="Tsai W.C."/>
            <person name="Van de Peer Y."/>
            <person name="Liu Z.J."/>
        </authorList>
    </citation>
    <scope>NUCLEOTIDE SEQUENCE</scope>
    <source>
        <strain evidence="4">CP</strain>
    </source>
</reference>
<dbReference type="Gene3D" id="1.25.40.10">
    <property type="entry name" value="Tetratricopeptide repeat domain"/>
    <property type="match status" value="1"/>
</dbReference>
<dbReference type="InterPro" id="IPR002885">
    <property type="entry name" value="PPR_rpt"/>
</dbReference>
<gene>
    <name evidence="4" type="ORF">QJS10_CPA10g01828</name>
</gene>
<keyword evidence="5" id="KW-1185">Reference proteome</keyword>
<reference evidence="4" key="2">
    <citation type="submission" date="2023-06" db="EMBL/GenBank/DDBJ databases">
        <authorList>
            <person name="Ma L."/>
            <person name="Liu K.-W."/>
            <person name="Li Z."/>
            <person name="Hsiao Y.-Y."/>
            <person name="Qi Y."/>
            <person name="Fu T."/>
            <person name="Tang G."/>
            <person name="Zhang D."/>
            <person name="Sun W.-H."/>
            <person name="Liu D.-K."/>
            <person name="Li Y."/>
            <person name="Chen G.-Z."/>
            <person name="Liu X.-D."/>
            <person name="Liao X.-Y."/>
            <person name="Jiang Y.-T."/>
            <person name="Yu X."/>
            <person name="Hao Y."/>
            <person name="Huang J."/>
            <person name="Zhao X.-W."/>
            <person name="Ke S."/>
            <person name="Chen Y.-Y."/>
            <person name="Wu W.-L."/>
            <person name="Hsu J.-L."/>
            <person name="Lin Y.-F."/>
            <person name="Huang M.-D."/>
            <person name="Li C.-Y."/>
            <person name="Huang L."/>
            <person name="Wang Z.-W."/>
            <person name="Zhao X."/>
            <person name="Zhong W.-Y."/>
            <person name="Peng D.-H."/>
            <person name="Ahmad S."/>
            <person name="Lan S."/>
            <person name="Zhang J.-S."/>
            <person name="Tsai W.-C."/>
            <person name="Van De Peer Y."/>
            <person name="Liu Z.-J."/>
        </authorList>
    </citation>
    <scope>NUCLEOTIDE SEQUENCE</scope>
    <source>
        <strain evidence="4">CP</strain>
        <tissue evidence="4">Leaves</tissue>
    </source>
</reference>
<sequence length="344" mass="39167">MRWSRNKDDLIRTIVETLGPAAVVPMFNDKLHYILRRERAADADDCTLVSGCDTCYIGWRDYARIDPREIEKVLIEMEAHGVALNVKTFNIIIYYLAKIRRADDARLLFQNMERRGFTPNSRTYVIMARAFYKVRRFDEGDEMVMKARNISPPLGSEDYRGFVKIFLKADMVEHAVGVFEMMSRDGFFLKADAYNMLVKNLSLQNKGDALNMVFAIAKKGRIPMKEMYVYLSDGTALKGLSDDARAKYWELCAACGKILHLGVNGRRCSVVMAVYINALTRVYSDVQSAEGEDAARPSSLVVEAWLRGLRGLERAGMDVSFLRERIERLKTLLVTSGDVEHPET</sequence>
<evidence type="ECO:0000256" key="2">
    <source>
        <dbReference type="ARBA" id="ARBA00022737"/>
    </source>
</evidence>
<evidence type="ECO:0000256" key="3">
    <source>
        <dbReference type="PROSITE-ProRule" id="PRU00708"/>
    </source>
</evidence>
<dbReference type="EMBL" id="JAUJYO010000010">
    <property type="protein sequence ID" value="KAK1306586.1"/>
    <property type="molecule type" value="Genomic_DNA"/>
</dbReference>
<keyword evidence="2" id="KW-0677">Repeat</keyword>
<protein>
    <recommendedName>
        <fullName evidence="6">Pentatricopeptide repeat-containing protein</fullName>
    </recommendedName>
</protein>
<comment type="caution">
    <text evidence="4">The sequence shown here is derived from an EMBL/GenBank/DDBJ whole genome shotgun (WGS) entry which is preliminary data.</text>
</comment>
<evidence type="ECO:0008006" key="6">
    <source>
        <dbReference type="Google" id="ProtNLM"/>
    </source>
</evidence>
<dbReference type="PANTHER" id="PTHR47941">
    <property type="entry name" value="PENTATRICOPEPTIDE REPEAT-CONTAINING PROTEIN 3, MITOCHONDRIAL"/>
    <property type="match status" value="1"/>
</dbReference>
<accession>A0AAV9E076</accession>
<dbReference type="Proteomes" id="UP001180020">
    <property type="component" value="Unassembled WGS sequence"/>
</dbReference>
<dbReference type="Pfam" id="PF01535">
    <property type="entry name" value="PPR"/>
    <property type="match status" value="1"/>
</dbReference>
<evidence type="ECO:0000313" key="5">
    <source>
        <dbReference type="Proteomes" id="UP001180020"/>
    </source>
</evidence>
<proteinExistence type="inferred from homology"/>